<keyword evidence="2" id="KW-0813">Transport</keyword>
<dbReference type="InterPro" id="IPR007681">
    <property type="entry name" value="Mog1"/>
</dbReference>
<dbReference type="GO" id="GO:0005085">
    <property type="term" value="F:guanyl-nucleotide exchange factor activity"/>
    <property type="evidence" value="ECO:0007669"/>
    <property type="project" value="TreeGrafter"/>
</dbReference>
<dbReference type="Proteomes" id="UP000267251">
    <property type="component" value="Unassembled WGS sequence"/>
</dbReference>
<evidence type="ECO:0000256" key="3">
    <source>
        <dbReference type="ARBA" id="ARBA00022927"/>
    </source>
</evidence>
<dbReference type="OrthoDB" id="10255285at2759"/>
<keyword evidence="3" id="KW-0653">Protein transport</keyword>
<organism evidence="4 5">
    <name type="scientific">Piptocephalis cylindrospora</name>
    <dbReference type="NCBI Taxonomy" id="1907219"/>
    <lineage>
        <taxon>Eukaryota</taxon>
        <taxon>Fungi</taxon>
        <taxon>Fungi incertae sedis</taxon>
        <taxon>Zoopagomycota</taxon>
        <taxon>Zoopagomycotina</taxon>
        <taxon>Zoopagomycetes</taxon>
        <taxon>Zoopagales</taxon>
        <taxon>Piptocephalidaceae</taxon>
        <taxon>Piptocephalis</taxon>
    </lineage>
</organism>
<keyword evidence="5" id="KW-1185">Reference proteome</keyword>
<name>A0A4P9Y4R6_9FUNG</name>
<dbReference type="GO" id="GO:0031267">
    <property type="term" value="F:small GTPase binding"/>
    <property type="evidence" value="ECO:0007669"/>
    <property type="project" value="TreeGrafter"/>
</dbReference>
<evidence type="ECO:0000256" key="1">
    <source>
        <dbReference type="ARBA" id="ARBA00010307"/>
    </source>
</evidence>
<dbReference type="InterPro" id="IPR016123">
    <property type="entry name" value="Mog1/PsbP_a/b/a-sand"/>
</dbReference>
<dbReference type="EMBL" id="KZ987944">
    <property type="protein sequence ID" value="RKP13784.1"/>
    <property type="molecule type" value="Genomic_DNA"/>
</dbReference>
<proteinExistence type="inferred from homology"/>
<feature type="non-terminal residue" evidence="4">
    <location>
        <position position="135"/>
    </location>
</feature>
<comment type="similarity">
    <text evidence="1">Belongs to the MOG1 family.</text>
</comment>
<evidence type="ECO:0000313" key="5">
    <source>
        <dbReference type="Proteomes" id="UP000267251"/>
    </source>
</evidence>
<feature type="non-terminal residue" evidence="4">
    <location>
        <position position="1"/>
    </location>
</feature>
<sequence>TRPLWGGAVSAAMPSEYMDASDVRQVPDNQEVYLALDSAVSVVMDILEPPEVEEPAKAHFEQLAEDNGSVASQVCRLESLSPERHRANEVKVWGLVGTQEVNKFNSTTRDTLTLSMLVIRLERVDADLLLTVNDP</sequence>
<evidence type="ECO:0000313" key="4">
    <source>
        <dbReference type="EMBL" id="RKP13784.1"/>
    </source>
</evidence>
<accession>A0A4P9Y4R6</accession>
<dbReference type="GO" id="GO:0005634">
    <property type="term" value="C:nucleus"/>
    <property type="evidence" value="ECO:0007669"/>
    <property type="project" value="TreeGrafter"/>
</dbReference>
<evidence type="ECO:0000256" key="2">
    <source>
        <dbReference type="ARBA" id="ARBA00022448"/>
    </source>
</evidence>
<dbReference type="SUPFAM" id="SSF55724">
    <property type="entry name" value="Mog1p/PsbP-like"/>
    <property type="match status" value="1"/>
</dbReference>
<protein>
    <submittedName>
        <fullName evidence="4">Uncharacterized protein</fullName>
    </submittedName>
</protein>
<dbReference type="PANTHER" id="PTHR15837:SF0">
    <property type="entry name" value="RAN GUANINE NUCLEOTIDE RELEASE FACTOR"/>
    <property type="match status" value="1"/>
</dbReference>
<gene>
    <name evidence="4" type="ORF">BJ684DRAFT_3841</name>
</gene>
<dbReference type="AlphaFoldDB" id="A0A4P9Y4R6"/>
<dbReference type="GO" id="GO:0006606">
    <property type="term" value="P:protein import into nucleus"/>
    <property type="evidence" value="ECO:0007669"/>
    <property type="project" value="TreeGrafter"/>
</dbReference>
<dbReference type="Pfam" id="PF04603">
    <property type="entry name" value="Mog1"/>
    <property type="match status" value="1"/>
</dbReference>
<dbReference type="Gene3D" id="3.40.1000.10">
    <property type="entry name" value="Mog1/PsbP, alpha/beta/alpha sandwich"/>
    <property type="match status" value="1"/>
</dbReference>
<reference evidence="5" key="1">
    <citation type="journal article" date="2018" name="Nat. Microbiol.">
        <title>Leveraging single-cell genomics to expand the fungal tree of life.</title>
        <authorList>
            <person name="Ahrendt S.R."/>
            <person name="Quandt C.A."/>
            <person name="Ciobanu D."/>
            <person name="Clum A."/>
            <person name="Salamov A."/>
            <person name="Andreopoulos B."/>
            <person name="Cheng J.F."/>
            <person name="Woyke T."/>
            <person name="Pelin A."/>
            <person name="Henrissat B."/>
            <person name="Reynolds N.K."/>
            <person name="Benny G.L."/>
            <person name="Smith M.E."/>
            <person name="James T.Y."/>
            <person name="Grigoriev I.V."/>
        </authorList>
    </citation>
    <scope>NUCLEOTIDE SEQUENCE [LARGE SCALE GENOMIC DNA]</scope>
</reference>
<dbReference type="PANTHER" id="PTHR15837">
    <property type="entry name" value="RAN GUANINE NUCLEOTIDE RELEASE FACTOR"/>
    <property type="match status" value="1"/>
</dbReference>